<keyword evidence="3" id="KW-1185">Reference proteome</keyword>
<proteinExistence type="predicted"/>
<feature type="region of interest" description="Disordered" evidence="1">
    <location>
        <begin position="178"/>
        <end position="255"/>
    </location>
</feature>
<gene>
    <name evidence="2" type="ORF">FOZ63_001230</name>
</gene>
<feature type="compositionally biased region" description="Basic residues" evidence="1">
    <location>
        <begin position="182"/>
        <end position="194"/>
    </location>
</feature>
<dbReference type="AlphaFoldDB" id="A0A7J6UBZ5"/>
<protein>
    <submittedName>
        <fullName evidence="2">Uncharacterized protein</fullName>
    </submittedName>
</protein>
<name>A0A7J6UBZ5_PEROL</name>
<evidence type="ECO:0000256" key="1">
    <source>
        <dbReference type="SAM" id="MobiDB-lite"/>
    </source>
</evidence>
<sequence length="392" mass="44197">MWIVTEHAKWNESTGEVPEAVLRTYLLGLHRTPEDLQGRHAQHTIKFLQQEKLLQGTYKSVDADSNPGMPMLAMVIEETGGNQSVKLAANERAKSGYEFVMQEAAPLVNLSLGNAGEPDLNCFYVEEYHYEMWLFAERLLWRVDRELAGVRLPYHQIDMCTSKDGIFVGLGPQKKNNTITGWKHKTKMKMRQPKAPREDAGRPSKAADRTASTERASRKRKMTSSRLNDEEPSARKLIRRSSLPPGSGWRPVFSGSYKTPDYSPDSIKVDICDDDARGYTVCNLVFQSVHGETVSLSEVDMRYNKEKDCISPEPLRFETARGDTDRLNITLFGRGLALDKSLALCANTAGGLTLRIPWPSNGMGAFMPVDLQHVERRTRSEPCRRLRARPSP</sequence>
<evidence type="ECO:0000313" key="3">
    <source>
        <dbReference type="Proteomes" id="UP000553632"/>
    </source>
</evidence>
<feature type="compositionally biased region" description="Basic and acidic residues" evidence="1">
    <location>
        <begin position="195"/>
        <end position="216"/>
    </location>
</feature>
<comment type="caution">
    <text evidence="2">The sequence shown here is derived from an EMBL/GenBank/DDBJ whole genome shotgun (WGS) entry which is preliminary data.</text>
</comment>
<dbReference type="Proteomes" id="UP000553632">
    <property type="component" value="Unassembled WGS sequence"/>
</dbReference>
<accession>A0A7J6UBZ5</accession>
<reference evidence="2 3" key="1">
    <citation type="submission" date="2020-04" db="EMBL/GenBank/DDBJ databases">
        <title>Perkinsus olseni comparative genomics.</title>
        <authorList>
            <person name="Bogema D.R."/>
        </authorList>
    </citation>
    <scope>NUCLEOTIDE SEQUENCE [LARGE SCALE GENOMIC DNA]</scope>
    <source>
        <strain evidence="2 3">ATCC PRA-207</strain>
    </source>
</reference>
<dbReference type="EMBL" id="JABANO010004719">
    <property type="protein sequence ID" value="KAF4754720.1"/>
    <property type="molecule type" value="Genomic_DNA"/>
</dbReference>
<organism evidence="2 3">
    <name type="scientific">Perkinsus olseni</name>
    <name type="common">Perkinsus atlanticus</name>
    <dbReference type="NCBI Taxonomy" id="32597"/>
    <lineage>
        <taxon>Eukaryota</taxon>
        <taxon>Sar</taxon>
        <taxon>Alveolata</taxon>
        <taxon>Perkinsozoa</taxon>
        <taxon>Perkinsea</taxon>
        <taxon>Perkinsida</taxon>
        <taxon>Perkinsidae</taxon>
        <taxon>Perkinsus</taxon>
    </lineage>
</organism>
<evidence type="ECO:0000313" key="2">
    <source>
        <dbReference type="EMBL" id="KAF4754720.1"/>
    </source>
</evidence>